<dbReference type="Proteomes" id="UP000003586">
    <property type="component" value="Chromosome"/>
</dbReference>
<organism evidence="1 2">
    <name type="scientific">Niabella soli DSM 19437</name>
    <dbReference type="NCBI Taxonomy" id="929713"/>
    <lineage>
        <taxon>Bacteria</taxon>
        <taxon>Pseudomonadati</taxon>
        <taxon>Bacteroidota</taxon>
        <taxon>Chitinophagia</taxon>
        <taxon>Chitinophagales</taxon>
        <taxon>Chitinophagaceae</taxon>
        <taxon>Niabella</taxon>
    </lineage>
</organism>
<protein>
    <submittedName>
        <fullName evidence="1">Uncharacterized protein</fullName>
    </submittedName>
</protein>
<keyword evidence="2" id="KW-1185">Reference proteome</keyword>
<reference evidence="1 2" key="1">
    <citation type="submission" date="2013-12" db="EMBL/GenBank/DDBJ databases">
        <authorList>
            <consortium name="DOE Joint Genome Institute"/>
            <person name="Eisen J."/>
            <person name="Huntemann M."/>
            <person name="Han J."/>
            <person name="Chen A."/>
            <person name="Kyrpides N."/>
            <person name="Mavromatis K."/>
            <person name="Markowitz V."/>
            <person name="Palaniappan K."/>
            <person name="Ivanova N."/>
            <person name="Schaumberg A."/>
            <person name="Pati A."/>
            <person name="Liolios K."/>
            <person name="Nordberg H.P."/>
            <person name="Cantor M.N."/>
            <person name="Hua S.X."/>
            <person name="Woyke T."/>
        </authorList>
    </citation>
    <scope>NUCLEOTIDE SEQUENCE [LARGE SCALE GENOMIC DNA]</scope>
    <source>
        <strain evidence="2">DSM 19437</strain>
    </source>
</reference>
<name>W0F773_9BACT</name>
<proteinExistence type="predicted"/>
<dbReference type="RefSeq" id="WP_008582971.1">
    <property type="nucleotide sequence ID" value="NZ_CP007035.1"/>
</dbReference>
<dbReference type="STRING" id="929713.NIASO_05415"/>
<dbReference type="HOGENOM" id="CLU_2650748_0_0_10"/>
<evidence type="ECO:0000313" key="1">
    <source>
        <dbReference type="EMBL" id="AHF17304.1"/>
    </source>
</evidence>
<dbReference type="KEGG" id="nso:NIASO_05415"/>
<dbReference type="AlphaFoldDB" id="W0F773"/>
<dbReference type="OrthoDB" id="677975at2"/>
<accession>W0F773</accession>
<dbReference type="EMBL" id="CP007035">
    <property type="protein sequence ID" value="AHF17304.1"/>
    <property type="molecule type" value="Genomic_DNA"/>
</dbReference>
<sequence>MPVTLQNSNLNEQQMLMLRLLTNPLSERDFAQVRRFIVKLLAKQIDSAVDKWEQDNNVTEETYEKLSREHFRSKPF</sequence>
<gene>
    <name evidence="1" type="ORF">NIASO_05415</name>
</gene>
<evidence type="ECO:0000313" key="2">
    <source>
        <dbReference type="Proteomes" id="UP000003586"/>
    </source>
</evidence>